<gene>
    <name evidence="2" type="ORF">M9458_007989</name>
</gene>
<keyword evidence="3" id="KW-1185">Reference proteome</keyword>
<protein>
    <submittedName>
        <fullName evidence="2">Uncharacterized protein</fullName>
    </submittedName>
</protein>
<dbReference type="EMBL" id="JAMKFB020000003">
    <property type="protein sequence ID" value="KAL0199449.1"/>
    <property type="molecule type" value="Genomic_DNA"/>
</dbReference>
<dbReference type="AlphaFoldDB" id="A0ABD0RLX8"/>
<evidence type="ECO:0000313" key="3">
    <source>
        <dbReference type="Proteomes" id="UP001529510"/>
    </source>
</evidence>
<accession>A0ABD0RLX8</accession>
<comment type="caution">
    <text evidence="2">The sequence shown here is derived from an EMBL/GenBank/DDBJ whole genome shotgun (WGS) entry which is preliminary data.</text>
</comment>
<reference evidence="2 3" key="1">
    <citation type="submission" date="2024-05" db="EMBL/GenBank/DDBJ databases">
        <title>Genome sequencing and assembly of Indian major carp, Cirrhinus mrigala (Hamilton, 1822).</title>
        <authorList>
            <person name="Mohindra V."/>
            <person name="Chowdhury L.M."/>
            <person name="Lal K."/>
            <person name="Jena J.K."/>
        </authorList>
    </citation>
    <scope>NUCLEOTIDE SEQUENCE [LARGE SCALE GENOMIC DNA]</scope>
    <source>
        <strain evidence="2">CM1030</strain>
        <tissue evidence="2">Blood</tissue>
    </source>
</reference>
<evidence type="ECO:0000256" key="1">
    <source>
        <dbReference type="SAM" id="MobiDB-lite"/>
    </source>
</evidence>
<organism evidence="2 3">
    <name type="scientific">Cirrhinus mrigala</name>
    <name type="common">Mrigala</name>
    <dbReference type="NCBI Taxonomy" id="683832"/>
    <lineage>
        <taxon>Eukaryota</taxon>
        <taxon>Metazoa</taxon>
        <taxon>Chordata</taxon>
        <taxon>Craniata</taxon>
        <taxon>Vertebrata</taxon>
        <taxon>Euteleostomi</taxon>
        <taxon>Actinopterygii</taxon>
        <taxon>Neopterygii</taxon>
        <taxon>Teleostei</taxon>
        <taxon>Ostariophysi</taxon>
        <taxon>Cypriniformes</taxon>
        <taxon>Cyprinidae</taxon>
        <taxon>Labeoninae</taxon>
        <taxon>Labeonini</taxon>
        <taxon>Cirrhinus</taxon>
    </lineage>
</organism>
<name>A0ABD0RLX8_CIRMR</name>
<evidence type="ECO:0000313" key="2">
    <source>
        <dbReference type="EMBL" id="KAL0199449.1"/>
    </source>
</evidence>
<feature type="compositionally biased region" description="Pro residues" evidence="1">
    <location>
        <begin position="1"/>
        <end position="30"/>
    </location>
</feature>
<sequence>ASAPPPAPPRRAPTPPPAPPWRAPAPPAPPWRVSALSVLPQSPGPPHGPGPPTLALSRSRPTSPLDCCFLQASGSRSLGGGYVTNLVGVPLSAHHQMSLSPHHYTLTLVPLPELHLPPCITLIASIRVTNQQLYKNPGLSPCKPRSI</sequence>
<feature type="compositionally biased region" description="Pro residues" evidence="1">
    <location>
        <begin position="42"/>
        <end position="52"/>
    </location>
</feature>
<feature type="non-terminal residue" evidence="2">
    <location>
        <position position="1"/>
    </location>
</feature>
<dbReference type="Proteomes" id="UP001529510">
    <property type="component" value="Unassembled WGS sequence"/>
</dbReference>
<feature type="region of interest" description="Disordered" evidence="1">
    <location>
        <begin position="1"/>
        <end position="61"/>
    </location>
</feature>
<feature type="non-terminal residue" evidence="2">
    <location>
        <position position="147"/>
    </location>
</feature>
<proteinExistence type="predicted"/>